<dbReference type="InterPro" id="IPR009050">
    <property type="entry name" value="Globin-like_sf"/>
</dbReference>
<dbReference type="InterPro" id="IPR050532">
    <property type="entry name" value="Globin-like_OT"/>
</dbReference>
<dbReference type="GO" id="GO:0020037">
    <property type="term" value="F:heme binding"/>
    <property type="evidence" value="ECO:0007669"/>
    <property type="project" value="InterPro"/>
</dbReference>
<dbReference type="InterPro" id="IPR000971">
    <property type="entry name" value="Globin"/>
</dbReference>
<dbReference type="Pfam" id="PF00042">
    <property type="entry name" value="Globin"/>
    <property type="match status" value="1"/>
</dbReference>
<protein>
    <submittedName>
        <fullName evidence="8">Hemin receptor</fullName>
    </submittedName>
</protein>
<evidence type="ECO:0000259" key="7">
    <source>
        <dbReference type="PROSITE" id="PS01033"/>
    </source>
</evidence>
<dbReference type="GO" id="GO:0046872">
    <property type="term" value="F:metal ion binding"/>
    <property type="evidence" value="ECO:0007669"/>
    <property type="project" value="UniProtKB-KW"/>
</dbReference>
<evidence type="ECO:0000256" key="3">
    <source>
        <dbReference type="ARBA" id="ARBA00022621"/>
    </source>
</evidence>
<evidence type="ECO:0000256" key="4">
    <source>
        <dbReference type="ARBA" id="ARBA00022723"/>
    </source>
</evidence>
<dbReference type="Proteomes" id="UP000474778">
    <property type="component" value="Unassembled WGS sequence"/>
</dbReference>
<dbReference type="PANTHER" id="PTHR46458">
    <property type="entry name" value="BLR2807 PROTEIN"/>
    <property type="match status" value="1"/>
</dbReference>
<reference evidence="8 9" key="1">
    <citation type="submission" date="2019-12" db="EMBL/GenBank/DDBJ databases">
        <title>Shewanella insulae sp. nov., isolated from a tidal flat.</title>
        <authorList>
            <person name="Yoon J.-H."/>
        </authorList>
    </citation>
    <scope>NUCLEOTIDE SEQUENCE [LARGE SCALE GENOMIC DNA]</scope>
    <source>
        <strain evidence="8 9">JBTF-M18</strain>
    </source>
</reference>
<name>A0A6L7I0C3_9GAMM</name>
<dbReference type="InterPro" id="IPR012292">
    <property type="entry name" value="Globin/Proto"/>
</dbReference>
<dbReference type="RefSeq" id="WP_160797669.1">
    <property type="nucleotide sequence ID" value="NZ_CANMWR010000015.1"/>
</dbReference>
<organism evidence="8 9">
    <name type="scientific">Shewanella insulae</name>
    <dbReference type="NCBI Taxonomy" id="2681496"/>
    <lineage>
        <taxon>Bacteria</taxon>
        <taxon>Pseudomonadati</taxon>
        <taxon>Pseudomonadota</taxon>
        <taxon>Gammaproteobacteria</taxon>
        <taxon>Alteromonadales</taxon>
        <taxon>Shewanellaceae</taxon>
        <taxon>Shewanella</taxon>
    </lineage>
</organism>
<keyword evidence="8" id="KW-0675">Receptor</keyword>
<dbReference type="GO" id="GO:0005344">
    <property type="term" value="F:oxygen carrier activity"/>
    <property type="evidence" value="ECO:0007669"/>
    <property type="project" value="UniProtKB-KW"/>
</dbReference>
<evidence type="ECO:0000256" key="6">
    <source>
        <dbReference type="RuleBase" id="RU000356"/>
    </source>
</evidence>
<keyword evidence="1 6" id="KW-0813">Transport</keyword>
<dbReference type="AlphaFoldDB" id="A0A6L7I0C3"/>
<dbReference type="SUPFAM" id="SSF46458">
    <property type="entry name" value="Globin-like"/>
    <property type="match status" value="1"/>
</dbReference>
<gene>
    <name evidence="8" type="ORF">GNT65_15165</name>
</gene>
<accession>A0A6L7I0C3</accession>
<comment type="caution">
    <text evidence="8">The sequence shown here is derived from an EMBL/GenBank/DDBJ whole genome shotgun (WGS) entry which is preliminary data.</text>
</comment>
<keyword evidence="4" id="KW-0479">Metal-binding</keyword>
<sequence length="137" mass="15359">MSLTSTQIDLVQTSFKQVEPIGEQAAAIFYDALFQIDPNLRPLFKQDIRAQGRKLMAMLKAAVEGLTDLDALVPKLHDLARRHQAYGVRQSHFTPVGNALLYTLKTGLGEAYTREVREAWVAVIHLVADTMKPLLDR</sequence>
<keyword evidence="3 6" id="KW-0561">Oxygen transport</keyword>
<evidence type="ECO:0000256" key="1">
    <source>
        <dbReference type="ARBA" id="ARBA00022448"/>
    </source>
</evidence>
<keyword evidence="2 6" id="KW-0349">Heme</keyword>
<proteinExistence type="inferred from homology"/>
<feature type="domain" description="Globin" evidence="7">
    <location>
        <begin position="2"/>
        <end position="136"/>
    </location>
</feature>
<keyword evidence="9" id="KW-1185">Reference proteome</keyword>
<evidence type="ECO:0000313" key="9">
    <source>
        <dbReference type="Proteomes" id="UP000474778"/>
    </source>
</evidence>
<dbReference type="Gene3D" id="1.10.490.10">
    <property type="entry name" value="Globins"/>
    <property type="match status" value="1"/>
</dbReference>
<dbReference type="EMBL" id="WRPA01000014">
    <property type="protein sequence ID" value="MXR70002.1"/>
    <property type="molecule type" value="Genomic_DNA"/>
</dbReference>
<comment type="similarity">
    <text evidence="6">Belongs to the globin family.</text>
</comment>
<evidence type="ECO:0000256" key="2">
    <source>
        <dbReference type="ARBA" id="ARBA00022617"/>
    </source>
</evidence>
<dbReference type="CDD" id="cd12131">
    <property type="entry name" value="HGbI-like"/>
    <property type="match status" value="1"/>
</dbReference>
<keyword evidence="5" id="KW-0408">Iron</keyword>
<evidence type="ECO:0000256" key="5">
    <source>
        <dbReference type="ARBA" id="ARBA00023004"/>
    </source>
</evidence>
<dbReference type="PANTHER" id="PTHR46458:SF1">
    <property type="entry name" value="GEO09476P1"/>
    <property type="match status" value="1"/>
</dbReference>
<dbReference type="PROSITE" id="PS01033">
    <property type="entry name" value="GLOBIN"/>
    <property type="match status" value="1"/>
</dbReference>
<dbReference type="GO" id="GO:0019825">
    <property type="term" value="F:oxygen binding"/>
    <property type="evidence" value="ECO:0007669"/>
    <property type="project" value="InterPro"/>
</dbReference>
<evidence type="ECO:0000313" key="8">
    <source>
        <dbReference type="EMBL" id="MXR70002.1"/>
    </source>
</evidence>